<dbReference type="Gene3D" id="3.30.530.20">
    <property type="match status" value="1"/>
</dbReference>
<evidence type="ECO:0000259" key="1">
    <source>
        <dbReference type="Pfam" id="PF03364"/>
    </source>
</evidence>
<sequence>MATYERRTTVQAPLESVWKFHSTVAGLEALTPDWLGLRVEAVIGSDGERRKDPHSVILEAGTEIALSLQPFGHGPRQHWTSRIIERTRGDDIARFRDTMVDGPVEHWEHSHTFAGNDEETTIIDRVDYRLPFGPLGTLATPVSVVGFEGMFRQRHRETRRVLESDHRNEMVERRQV</sequence>
<evidence type="ECO:0000313" key="3">
    <source>
        <dbReference type="Proteomes" id="UP000011519"/>
    </source>
</evidence>
<protein>
    <submittedName>
        <fullName evidence="2">Cyclase/dehydrase</fullName>
    </submittedName>
</protein>
<dbReference type="EMBL" id="AOIM01000039">
    <property type="protein sequence ID" value="ELY88197.1"/>
    <property type="molecule type" value="Genomic_DNA"/>
</dbReference>
<dbReference type="InterPro" id="IPR005031">
    <property type="entry name" value="COQ10_START"/>
</dbReference>
<dbReference type="CDD" id="cd07820">
    <property type="entry name" value="SRPBCC_3"/>
    <property type="match status" value="1"/>
</dbReference>
<accession>L9ZRL1</accession>
<comment type="caution">
    <text evidence="2">The sequence shown here is derived from an EMBL/GenBank/DDBJ whole genome shotgun (WGS) entry which is preliminary data.</text>
</comment>
<organism evidence="2 3">
    <name type="scientific">Natrialba hulunbeirensis JCM 10989</name>
    <dbReference type="NCBI Taxonomy" id="1227493"/>
    <lineage>
        <taxon>Archaea</taxon>
        <taxon>Methanobacteriati</taxon>
        <taxon>Methanobacteriota</taxon>
        <taxon>Stenosarchaea group</taxon>
        <taxon>Halobacteria</taxon>
        <taxon>Halobacteriales</taxon>
        <taxon>Natrialbaceae</taxon>
        <taxon>Natrialba</taxon>
    </lineage>
</organism>
<dbReference type="Proteomes" id="UP000011519">
    <property type="component" value="Unassembled WGS sequence"/>
</dbReference>
<evidence type="ECO:0000313" key="2">
    <source>
        <dbReference type="EMBL" id="ELY88197.1"/>
    </source>
</evidence>
<dbReference type="AlphaFoldDB" id="L9ZRL1"/>
<feature type="domain" description="Coenzyme Q-binding protein COQ10 START" evidence="1">
    <location>
        <begin position="10"/>
        <end position="139"/>
    </location>
</feature>
<dbReference type="SUPFAM" id="SSF55961">
    <property type="entry name" value="Bet v1-like"/>
    <property type="match status" value="1"/>
</dbReference>
<dbReference type="PATRIC" id="fig|1227493.4.peg.3180"/>
<reference evidence="2 3" key="1">
    <citation type="journal article" date="2014" name="PLoS Genet.">
        <title>Phylogenetically driven sequencing of extremely halophilic archaea reveals strategies for static and dynamic osmo-response.</title>
        <authorList>
            <person name="Becker E.A."/>
            <person name="Seitzer P.M."/>
            <person name="Tritt A."/>
            <person name="Larsen D."/>
            <person name="Krusor M."/>
            <person name="Yao A.I."/>
            <person name="Wu D."/>
            <person name="Madern D."/>
            <person name="Eisen J.A."/>
            <person name="Darling A.E."/>
            <person name="Facciotti M.T."/>
        </authorList>
    </citation>
    <scope>NUCLEOTIDE SEQUENCE [LARGE SCALE GENOMIC DNA]</scope>
    <source>
        <strain evidence="2 3">JCM 10989</strain>
    </source>
</reference>
<keyword evidence="3" id="KW-1185">Reference proteome</keyword>
<gene>
    <name evidence="2" type="ORF">C483_15831</name>
</gene>
<dbReference type="RefSeq" id="WP_006654312.1">
    <property type="nucleotide sequence ID" value="NZ_AOIM01000039.1"/>
</dbReference>
<name>L9ZRL1_9EURY</name>
<proteinExistence type="predicted"/>
<dbReference type="Pfam" id="PF03364">
    <property type="entry name" value="Polyketide_cyc"/>
    <property type="match status" value="1"/>
</dbReference>
<dbReference type="InterPro" id="IPR023393">
    <property type="entry name" value="START-like_dom_sf"/>
</dbReference>
<dbReference type="STRING" id="1227493.C483_15831"/>
<dbReference type="OrthoDB" id="10357at2157"/>